<evidence type="ECO:0000259" key="3">
    <source>
        <dbReference type="Pfam" id="PF25967"/>
    </source>
</evidence>
<dbReference type="InterPro" id="IPR058792">
    <property type="entry name" value="Beta-barrel_RND_2"/>
</dbReference>
<name>A0A1H7F215_9SPHI</name>
<dbReference type="InterPro" id="IPR006143">
    <property type="entry name" value="RND_pump_MFP"/>
</dbReference>
<evidence type="ECO:0000313" key="5">
    <source>
        <dbReference type="Proteomes" id="UP000198916"/>
    </source>
</evidence>
<dbReference type="RefSeq" id="WP_218145314.1">
    <property type="nucleotide sequence ID" value="NZ_FNZR01000001.1"/>
</dbReference>
<accession>A0A1H7F215</accession>
<dbReference type="EMBL" id="FNZR01000001">
    <property type="protein sequence ID" value="SEK20028.1"/>
    <property type="molecule type" value="Genomic_DNA"/>
</dbReference>
<dbReference type="Pfam" id="PF25954">
    <property type="entry name" value="Beta-barrel_RND_2"/>
    <property type="match status" value="1"/>
</dbReference>
<dbReference type="Gene3D" id="2.40.30.170">
    <property type="match status" value="1"/>
</dbReference>
<reference evidence="5" key="1">
    <citation type="submission" date="2016-10" db="EMBL/GenBank/DDBJ databases">
        <authorList>
            <person name="Varghese N."/>
            <person name="Submissions S."/>
        </authorList>
    </citation>
    <scope>NUCLEOTIDE SEQUENCE [LARGE SCALE GENOMIC DNA]</scope>
    <source>
        <strain evidence="5">Jip14</strain>
    </source>
</reference>
<dbReference type="Gene3D" id="2.40.50.100">
    <property type="match status" value="1"/>
</dbReference>
<dbReference type="SUPFAM" id="SSF111369">
    <property type="entry name" value="HlyD-like secretion proteins"/>
    <property type="match status" value="1"/>
</dbReference>
<dbReference type="InterPro" id="IPR058627">
    <property type="entry name" value="MdtA-like_C"/>
</dbReference>
<feature type="domain" description="CusB-like beta-barrel" evidence="2">
    <location>
        <begin position="217"/>
        <end position="287"/>
    </location>
</feature>
<dbReference type="Proteomes" id="UP000198916">
    <property type="component" value="Unassembled WGS sequence"/>
</dbReference>
<dbReference type="GO" id="GO:0015562">
    <property type="term" value="F:efflux transmembrane transporter activity"/>
    <property type="evidence" value="ECO:0007669"/>
    <property type="project" value="TreeGrafter"/>
</dbReference>
<dbReference type="AlphaFoldDB" id="A0A1H7F215"/>
<gene>
    <name evidence="4" type="ORF">SAMN05421740_101185</name>
</gene>
<proteinExistence type="inferred from homology"/>
<sequence length="367" mass="40769">MMMNELTNTTLLLWIGVALYAITLIACTTAEKGQTEEHVQTVLPSDSSYVKAIVLQRADFSHELISNGTIAAAEKADLHFETPEVVEEIYVRNGQRVLKGQKIAALVQFKLQNAMRQAHDNLEKSKLELQDVLISQGYAVKDSLNVPADIMKIAKIKSNYENSVIQYELARYNLSQSVLYAPFDGVVANLFSKKYNMPPSSDPFCTVIGSHILEADFKVLESELSLVNQGDQVQLSPFALSNYNIAGKVDEINPVVDENGMIRIKARIHGATDSLYDGMNIKVRIQRSMGKQLVIPKSALVLRNNRKVIFTVKNGKAFWNYVQTGIENSTGYVITEGLQSGDSVIYDGNLNLAHETPIRVAQTTDRL</sequence>
<dbReference type="Pfam" id="PF25967">
    <property type="entry name" value="RND-MFP_C"/>
    <property type="match status" value="1"/>
</dbReference>
<organism evidence="4 5">
    <name type="scientific">Parapedobacter koreensis</name>
    <dbReference type="NCBI Taxonomy" id="332977"/>
    <lineage>
        <taxon>Bacteria</taxon>
        <taxon>Pseudomonadati</taxon>
        <taxon>Bacteroidota</taxon>
        <taxon>Sphingobacteriia</taxon>
        <taxon>Sphingobacteriales</taxon>
        <taxon>Sphingobacteriaceae</taxon>
        <taxon>Parapedobacter</taxon>
    </lineage>
</organism>
<feature type="domain" description="Multidrug resistance protein MdtA-like C-terminal permuted SH3" evidence="3">
    <location>
        <begin position="293"/>
        <end position="348"/>
    </location>
</feature>
<keyword evidence="5" id="KW-1185">Reference proteome</keyword>
<comment type="similarity">
    <text evidence="1">Belongs to the membrane fusion protein (MFP) (TC 8.A.1) family.</text>
</comment>
<dbReference type="STRING" id="332977.SAMN05421740_101185"/>
<protein>
    <submittedName>
        <fullName evidence="4">RND family efflux transporter, MFP subunit</fullName>
    </submittedName>
</protein>
<dbReference type="Gene3D" id="2.40.420.20">
    <property type="match status" value="1"/>
</dbReference>
<dbReference type="NCBIfam" id="TIGR01730">
    <property type="entry name" value="RND_mfp"/>
    <property type="match status" value="1"/>
</dbReference>
<evidence type="ECO:0000259" key="2">
    <source>
        <dbReference type="Pfam" id="PF25954"/>
    </source>
</evidence>
<evidence type="ECO:0000313" key="4">
    <source>
        <dbReference type="EMBL" id="SEK20028.1"/>
    </source>
</evidence>
<dbReference type="GO" id="GO:1990281">
    <property type="term" value="C:efflux pump complex"/>
    <property type="evidence" value="ECO:0007669"/>
    <property type="project" value="TreeGrafter"/>
</dbReference>
<evidence type="ECO:0000256" key="1">
    <source>
        <dbReference type="ARBA" id="ARBA00009477"/>
    </source>
</evidence>
<dbReference type="PANTHER" id="PTHR30469">
    <property type="entry name" value="MULTIDRUG RESISTANCE PROTEIN MDTA"/>
    <property type="match status" value="1"/>
</dbReference>